<dbReference type="EMBL" id="DTLB01000020">
    <property type="protein sequence ID" value="HFW32021.1"/>
    <property type="molecule type" value="Genomic_DNA"/>
</dbReference>
<dbReference type="AlphaFoldDB" id="A0A7C3RCY4"/>
<dbReference type="PROSITE" id="PS51257">
    <property type="entry name" value="PROKAR_LIPOPROTEIN"/>
    <property type="match status" value="1"/>
</dbReference>
<proteinExistence type="predicted"/>
<evidence type="ECO:0000313" key="1">
    <source>
        <dbReference type="EMBL" id="HFW32021.1"/>
    </source>
</evidence>
<dbReference type="Gene3D" id="3.40.190.10">
    <property type="entry name" value="Periplasmic binding protein-like II"/>
    <property type="match status" value="2"/>
</dbReference>
<gene>
    <name evidence="1" type="ORF">ENW66_03590</name>
</gene>
<comment type="caution">
    <text evidence="1">The sequence shown here is derived from an EMBL/GenBank/DDBJ whole genome shotgun (WGS) entry which is preliminary data.</text>
</comment>
<keyword evidence="1" id="KW-0547">Nucleotide-binding</keyword>
<accession>A0A7C3RCY4</accession>
<reference evidence="1" key="1">
    <citation type="journal article" date="2020" name="mSystems">
        <title>Genome- and Community-Level Interaction Insights into Carbon Utilization and Element Cycling Functions of Hydrothermarchaeota in Hydrothermal Sediment.</title>
        <authorList>
            <person name="Zhou Z."/>
            <person name="Liu Y."/>
            <person name="Xu W."/>
            <person name="Pan J."/>
            <person name="Luo Z.H."/>
            <person name="Li M."/>
        </authorList>
    </citation>
    <scope>NUCLEOTIDE SEQUENCE [LARGE SCALE GENOMIC DNA]</scope>
    <source>
        <strain evidence="1">SpSt-87</strain>
    </source>
</reference>
<protein>
    <submittedName>
        <fullName evidence="1">Nitrate ABC transporter ATP-binding protein</fullName>
    </submittedName>
</protein>
<keyword evidence="1" id="KW-0067">ATP-binding</keyword>
<dbReference type="PANTHER" id="PTHR30024">
    <property type="entry name" value="ALIPHATIC SULFONATES-BINDING PROTEIN-RELATED"/>
    <property type="match status" value="1"/>
</dbReference>
<dbReference type="Pfam" id="PF13379">
    <property type="entry name" value="NMT1_2"/>
    <property type="match status" value="2"/>
</dbReference>
<dbReference type="GO" id="GO:0005524">
    <property type="term" value="F:ATP binding"/>
    <property type="evidence" value="ECO:0007669"/>
    <property type="project" value="UniProtKB-KW"/>
</dbReference>
<sequence length="334" mass="37518">MKRLSVLAVLIAILLAGCEQKMESGKITVVTMSPRDMVEQLKLGEIDAFVAWEPFVSEAVLNGYGKIIATSADIWPNHPCCVVATTEKDKRELVTAVVWAHVKATRFINNPENREKVIQYAMEFTGKDREVVESAMTRIKFIEYPDEREFVKYLENLERSGYLKKSVENLGYKSKDDFLHDFLYKEVYDYVSTKLAENDSWVPEKVNKAVRIGYLTADLHQLAFYVAMKEGYYSQTGLQVEAREFANGVMEMEGFRNGEIDFGYLGGAPATLKRVNDDIRISIVAGANSEGSAIVAKYSVEELAGKRVAVPGFGTVQDFLLRLVAEKMGLEITT</sequence>
<name>A0A7C3RCY4_ARCFL</name>
<organism evidence="1">
    <name type="scientific">Archaeoglobus fulgidus</name>
    <dbReference type="NCBI Taxonomy" id="2234"/>
    <lineage>
        <taxon>Archaea</taxon>
        <taxon>Methanobacteriati</taxon>
        <taxon>Methanobacteriota</taxon>
        <taxon>Archaeoglobi</taxon>
        <taxon>Archaeoglobales</taxon>
        <taxon>Archaeoglobaceae</taxon>
        <taxon>Archaeoglobus</taxon>
    </lineage>
</organism>
<dbReference type="SUPFAM" id="SSF53850">
    <property type="entry name" value="Periplasmic binding protein-like II"/>
    <property type="match status" value="2"/>
</dbReference>